<dbReference type="NCBIfam" id="NF033545">
    <property type="entry name" value="transpos_IS630"/>
    <property type="match status" value="1"/>
</dbReference>
<dbReference type="SUPFAM" id="SSF46689">
    <property type="entry name" value="Homeodomain-like"/>
    <property type="match status" value="1"/>
</dbReference>
<dbReference type="Pfam" id="PF13518">
    <property type="entry name" value="HTH_28"/>
    <property type="match status" value="1"/>
</dbReference>
<dbReference type="InterPro" id="IPR047655">
    <property type="entry name" value="Transpos_IS630-like"/>
</dbReference>
<sequence>MYVANQLSSEQLRRIAKQQTQAKLLLRLQAVVLAQEGRTAPEIAKILSVTYRTVQYWIQRYNRHGLHGLKDLRRGGNQRKLTDQQEQQIKKYLDCQADDPAGGIRRGQDLRQWIHQHFGVLYSLPGIYDLLHRLGYRCLMPRPRHRKADPQLQAAFKKTFWQR</sequence>
<evidence type="ECO:0000313" key="3">
    <source>
        <dbReference type="EMBL" id="KKL23494.1"/>
    </source>
</evidence>
<feature type="domain" description="Insertion element IS150 protein InsJ-like helix-turn-helix" evidence="1">
    <location>
        <begin position="27"/>
        <end position="76"/>
    </location>
</feature>
<dbReference type="InterPro" id="IPR036388">
    <property type="entry name" value="WH-like_DNA-bd_sf"/>
</dbReference>
<dbReference type="AlphaFoldDB" id="A0A0F9BNM6"/>
<dbReference type="Pfam" id="PF13592">
    <property type="entry name" value="HTH_33"/>
    <property type="match status" value="1"/>
</dbReference>
<dbReference type="InterPro" id="IPR009057">
    <property type="entry name" value="Homeodomain-like_sf"/>
</dbReference>
<name>A0A0F9BNM6_9ZZZZ</name>
<protein>
    <submittedName>
        <fullName evidence="3">Uncharacterized protein</fullName>
    </submittedName>
</protein>
<feature type="domain" description="Winged helix-turn helix" evidence="2">
    <location>
        <begin position="106"/>
        <end position="159"/>
    </location>
</feature>
<reference evidence="3" key="1">
    <citation type="journal article" date="2015" name="Nature">
        <title>Complex archaea that bridge the gap between prokaryotes and eukaryotes.</title>
        <authorList>
            <person name="Spang A."/>
            <person name="Saw J.H."/>
            <person name="Jorgensen S.L."/>
            <person name="Zaremba-Niedzwiedzka K."/>
            <person name="Martijn J."/>
            <person name="Lind A.E."/>
            <person name="van Eijk R."/>
            <person name="Schleper C."/>
            <person name="Guy L."/>
            <person name="Ettema T.J."/>
        </authorList>
    </citation>
    <scope>NUCLEOTIDE SEQUENCE</scope>
</reference>
<proteinExistence type="predicted"/>
<dbReference type="EMBL" id="LAZR01036953">
    <property type="protein sequence ID" value="KKL23494.1"/>
    <property type="molecule type" value="Genomic_DNA"/>
</dbReference>
<dbReference type="InterPro" id="IPR025959">
    <property type="entry name" value="Winged_HTH_dom"/>
</dbReference>
<evidence type="ECO:0000259" key="1">
    <source>
        <dbReference type="Pfam" id="PF13518"/>
    </source>
</evidence>
<gene>
    <name evidence="3" type="ORF">LCGC14_2424820</name>
</gene>
<comment type="caution">
    <text evidence="3">The sequence shown here is derived from an EMBL/GenBank/DDBJ whole genome shotgun (WGS) entry which is preliminary data.</text>
</comment>
<dbReference type="Gene3D" id="1.10.10.10">
    <property type="entry name" value="Winged helix-like DNA-binding domain superfamily/Winged helix DNA-binding domain"/>
    <property type="match status" value="1"/>
</dbReference>
<evidence type="ECO:0000259" key="2">
    <source>
        <dbReference type="Pfam" id="PF13592"/>
    </source>
</evidence>
<dbReference type="InterPro" id="IPR055247">
    <property type="entry name" value="InsJ-like_HTH"/>
</dbReference>
<organism evidence="3">
    <name type="scientific">marine sediment metagenome</name>
    <dbReference type="NCBI Taxonomy" id="412755"/>
    <lineage>
        <taxon>unclassified sequences</taxon>
        <taxon>metagenomes</taxon>
        <taxon>ecological metagenomes</taxon>
    </lineage>
</organism>
<accession>A0A0F9BNM6</accession>